<dbReference type="Pfam" id="PF01266">
    <property type="entry name" value="DAO"/>
    <property type="match status" value="1"/>
</dbReference>
<proteinExistence type="predicted"/>
<dbReference type="Proteomes" id="UP000219281">
    <property type="component" value="Unassembled WGS sequence"/>
</dbReference>
<dbReference type="AlphaFoldDB" id="A0A286ADU2"/>
<protein>
    <submittedName>
        <fullName evidence="2">Glycine/D-amino acid oxidase</fullName>
    </submittedName>
</protein>
<sequence length="400" mass="45018">MDIRSNEPFWLVNNGILNAYPSLRKDMVCDVLIVGAGITGALMAHACVGAGFHTVVIDKREVANGSTSATTSMLQYEIDVPLYELEKLIGEVGAIASYKACRNAIDRLGRIAEDIKSDAGFTKKDSLYFANTTKDVKWLKQEFEKRLKAGFEVQWLDAKQIQADYDLKAEGGILSKDGASVDAFRLAHQLLNYNQKRKLEIYDKTALKKVKYLKDEVLIETNTEAKIRAKKIIYCTGYESTQVIPEKIVKLKSTYAMVSERMDQIPSSLNNTLFWNTDNPYLYMRTTADGRLLVGGEDENFKNATLRDALLNKKEEKLTKAIHKLMPKTEFITDFVWCGTFGETKDGLPYIGPHPKFPNTYFCLGFGGNGITFSVIGADMIVGMLQNEIDPFAYFFRFGR</sequence>
<name>A0A286ADU2_9SPHI</name>
<accession>A0A286ADU2</accession>
<organism evidence="2 3">
    <name type="scientific">Pedobacter xixiisoli</name>
    <dbReference type="NCBI Taxonomy" id="1476464"/>
    <lineage>
        <taxon>Bacteria</taxon>
        <taxon>Pseudomonadati</taxon>
        <taxon>Bacteroidota</taxon>
        <taxon>Sphingobacteriia</taxon>
        <taxon>Sphingobacteriales</taxon>
        <taxon>Sphingobacteriaceae</taxon>
        <taxon>Pedobacter</taxon>
    </lineage>
</organism>
<dbReference type="Gene3D" id="3.30.9.10">
    <property type="entry name" value="D-Amino Acid Oxidase, subunit A, domain 2"/>
    <property type="match status" value="1"/>
</dbReference>
<dbReference type="RefSeq" id="WP_097133544.1">
    <property type="nucleotide sequence ID" value="NZ_OCMT01000004.1"/>
</dbReference>
<feature type="domain" description="FAD dependent oxidoreductase" evidence="1">
    <location>
        <begin position="30"/>
        <end position="381"/>
    </location>
</feature>
<reference evidence="3" key="1">
    <citation type="submission" date="2017-09" db="EMBL/GenBank/DDBJ databases">
        <authorList>
            <person name="Varghese N."/>
            <person name="Submissions S."/>
        </authorList>
    </citation>
    <scope>NUCLEOTIDE SEQUENCE [LARGE SCALE GENOMIC DNA]</scope>
    <source>
        <strain evidence="3">CGMCC 1.12803</strain>
    </source>
</reference>
<gene>
    <name evidence="2" type="ORF">SAMN06297358_3775</name>
</gene>
<evidence type="ECO:0000259" key="1">
    <source>
        <dbReference type="Pfam" id="PF01266"/>
    </source>
</evidence>
<dbReference type="Gene3D" id="3.50.50.60">
    <property type="entry name" value="FAD/NAD(P)-binding domain"/>
    <property type="match status" value="1"/>
</dbReference>
<dbReference type="SUPFAM" id="SSF51905">
    <property type="entry name" value="FAD/NAD(P)-binding domain"/>
    <property type="match status" value="1"/>
</dbReference>
<dbReference type="EMBL" id="OCMT01000004">
    <property type="protein sequence ID" value="SOD20065.1"/>
    <property type="molecule type" value="Genomic_DNA"/>
</dbReference>
<keyword evidence="3" id="KW-1185">Reference proteome</keyword>
<dbReference type="PANTHER" id="PTHR13847">
    <property type="entry name" value="SARCOSINE DEHYDROGENASE-RELATED"/>
    <property type="match status" value="1"/>
</dbReference>
<dbReference type="OrthoDB" id="571248at2"/>
<dbReference type="GO" id="GO:0005737">
    <property type="term" value="C:cytoplasm"/>
    <property type="evidence" value="ECO:0007669"/>
    <property type="project" value="TreeGrafter"/>
</dbReference>
<evidence type="ECO:0000313" key="2">
    <source>
        <dbReference type="EMBL" id="SOD20065.1"/>
    </source>
</evidence>
<dbReference type="PANTHER" id="PTHR13847:SF201">
    <property type="entry name" value="PUTATIBE OXIDOREDUCTASE"/>
    <property type="match status" value="1"/>
</dbReference>
<evidence type="ECO:0000313" key="3">
    <source>
        <dbReference type="Proteomes" id="UP000219281"/>
    </source>
</evidence>
<dbReference type="InterPro" id="IPR006076">
    <property type="entry name" value="FAD-dep_OxRdtase"/>
</dbReference>
<dbReference type="InterPro" id="IPR036188">
    <property type="entry name" value="FAD/NAD-bd_sf"/>
</dbReference>